<feature type="transmembrane region" description="Helical" evidence="1">
    <location>
        <begin position="7"/>
        <end position="25"/>
    </location>
</feature>
<keyword evidence="1" id="KW-0812">Transmembrane</keyword>
<evidence type="ECO:0000256" key="1">
    <source>
        <dbReference type="SAM" id="Phobius"/>
    </source>
</evidence>
<dbReference type="EMBL" id="SGJB01000023">
    <property type="protein sequence ID" value="TQQ83155.1"/>
    <property type="molecule type" value="Genomic_DNA"/>
</dbReference>
<keyword evidence="3" id="KW-1185">Reference proteome</keyword>
<feature type="transmembrane region" description="Helical" evidence="1">
    <location>
        <begin position="58"/>
        <end position="76"/>
    </location>
</feature>
<feature type="transmembrane region" description="Helical" evidence="1">
    <location>
        <begin position="82"/>
        <end position="101"/>
    </location>
</feature>
<gene>
    <name evidence="2" type="ORF">EXD82_09885</name>
</gene>
<keyword evidence="1" id="KW-1133">Transmembrane helix</keyword>
<feature type="transmembrane region" description="Helical" evidence="1">
    <location>
        <begin position="31"/>
        <end position="51"/>
    </location>
</feature>
<dbReference type="AlphaFoldDB" id="A0A544QSZ1"/>
<evidence type="ECO:0008006" key="4">
    <source>
        <dbReference type="Google" id="ProtNLM"/>
    </source>
</evidence>
<dbReference type="Proteomes" id="UP000317863">
    <property type="component" value="Unassembled WGS sequence"/>
</dbReference>
<evidence type="ECO:0000313" key="2">
    <source>
        <dbReference type="EMBL" id="TQQ83155.1"/>
    </source>
</evidence>
<dbReference type="OrthoDB" id="1701895at2"/>
<accession>A0A544QSZ1</accession>
<organism evidence="2 3">
    <name type="scientific">Peptacetobacter hominis</name>
    <dbReference type="NCBI Taxonomy" id="2743610"/>
    <lineage>
        <taxon>Bacteria</taxon>
        <taxon>Bacillati</taxon>
        <taxon>Bacillota</taxon>
        <taxon>Clostridia</taxon>
        <taxon>Peptostreptococcales</taxon>
        <taxon>Peptostreptococcaceae</taxon>
        <taxon>Peptacetobacter</taxon>
    </lineage>
</organism>
<keyword evidence="1" id="KW-0472">Membrane</keyword>
<sequence length="110" mass="12416">MRGYKKELTIFVLQLMMFYLFPMTAGATDVMGMVVLIILATFILSAILGTISDKKSKCLYPTAVFISFIPSVFIYYNETALIHAVWYLVISAAGVIAGSIVREIYYRIRK</sequence>
<reference evidence="2 3" key="1">
    <citation type="submission" date="2019-02" db="EMBL/GenBank/DDBJ databases">
        <title>Peptostreptococcaceae bacterium ZHW00191 nov., a new bacterium isolated from the human gut.</title>
        <authorList>
            <person name="Zhou H.-W."/>
            <person name="Chen X.-J."/>
        </authorList>
    </citation>
    <scope>NUCLEOTIDE SEQUENCE [LARGE SCALE GENOMIC DNA]</scope>
    <source>
        <strain evidence="2 3">ZHW00191</strain>
    </source>
</reference>
<name>A0A544QSZ1_9FIRM</name>
<comment type="caution">
    <text evidence="2">The sequence shown here is derived from an EMBL/GenBank/DDBJ whole genome shotgun (WGS) entry which is preliminary data.</text>
</comment>
<protein>
    <recommendedName>
        <fullName evidence="4">TIGR04086 family membrane protein</fullName>
    </recommendedName>
</protein>
<proteinExistence type="predicted"/>
<evidence type="ECO:0000313" key="3">
    <source>
        <dbReference type="Proteomes" id="UP000317863"/>
    </source>
</evidence>
<dbReference type="RefSeq" id="WP_142536752.1">
    <property type="nucleotide sequence ID" value="NZ_SGJB01000023.1"/>
</dbReference>